<dbReference type="AlphaFoldDB" id="A0A819DC25"/>
<proteinExistence type="predicted"/>
<reference evidence="1" key="1">
    <citation type="submission" date="2021-02" db="EMBL/GenBank/DDBJ databases">
        <authorList>
            <person name="Nowell W R."/>
        </authorList>
    </citation>
    <scope>NUCLEOTIDE SEQUENCE</scope>
</reference>
<gene>
    <name evidence="1" type="ORF">UXM345_LOCUS6328</name>
</gene>
<evidence type="ECO:0000313" key="1">
    <source>
        <dbReference type="EMBL" id="CAF3826618.1"/>
    </source>
</evidence>
<dbReference type="InterPro" id="IPR036282">
    <property type="entry name" value="Glutathione-S-Trfase_C_sf"/>
</dbReference>
<organism evidence="1 2">
    <name type="scientific">Rotaria magnacalcarata</name>
    <dbReference type="NCBI Taxonomy" id="392030"/>
    <lineage>
        <taxon>Eukaryota</taxon>
        <taxon>Metazoa</taxon>
        <taxon>Spiralia</taxon>
        <taxon>Gnathifera</taxon>
        <taxon>Rotifera</taxon>
        <taxon>Eurotatoria</taxon>
        <taxon>Bdelloidea</taxon>
        <taxon>Philodinida</taxon>
        <taxon>Philodinidae</taxon>
        <taxon>Rotaria</taxon>
    </lineage>
</organism>
<protein>
    <submittedName>
        <fullName evidence="1">Uncharacterized protein</fullName>
    </submittedName>
</protein>
<evidence type="ECO:0000313" key="2">
    <source>
        <dbReference type="Proteomes" id="UP000663842"/>
    </source>
</evidence>
<dbReference type="EMBL" id="CAJOBF010000499">
    <property type="protein sequence ID" value="CAF3826618.1"/>
    <property type="molecule type" value="Genomic_DNA"/>
</dbReference>
<comment type="caution">
    <text evidence="1">The sequence shown here is derived from an EMBL/GenBank/DDBJ whole genome shotgun (WGS) entry which is preliminary data.</text>
</comment>
<accession>A0A819DC25</accession>
<name>A0A819DC25_9BILA</name>
<dbReference type="SUPFAM" id="SSF47616">
    <property type="entry name" value="GST C-terminal domain-like"/>
    <property type="match status" value="1"/>
</dbReference>
<sequence length="366" mass="43075">MNEYDSIDKIFLSINDFIIDYVKLIIGINENSSESNRNMLIIILNKQDFLLSATFTEFSLRAHELQNYLKIYIRNLAQQRRNHISDGIEFVDSQIEIHQFDDDFKDRLEQLQTDRADKTIRCIRMIINDFELFDNIQTSKHSLNITFRLLPILKHIQKQLCCISLNIQKILDDNTHVIEKHLRRIQRKINSYEIDMKTKLEKFIARDIRPPVLVIPCPNSTQSSENVEYPRSSNSLFSSSPCELCQQVIDTCDSELGLYVRRIIFVQILNEHPDIMSILFGEKYSWAYNPNNIRSRLISPFIACFMVARFRLYHVADHLRTNDYLVGDRFSAADLTFCSLIKPLERVPRFINDSRFRISLTHSTKL</sequence>
<dbReference type="Proteomes" id="UP000663842">
    <property type="component" value="Unassembled WGS sequence"/>
</dbReference>